<reference evidence="1 2" key="1">
    <citation type="submission" date="2021-02" db="EMBL/GenBank/DDBJ databases">
        <title>Genome Streptomyces sp. RHZ10.</title>
        <authorList>
            <person name="Besaury L."/>
        </authorList>
    </citation>
    <scope>NUCLEOTIDE SEQUENCE [LARGE SCALE GENOMIC DNA]</scope>
    <source>
        <strain evidence="1 2">RHZ10</strain>
    </source>
</reference>
<comment type="caution">
    <text evidence="1">The sequence shown here is derived from an EMBL/GenBank/DDBJ whole genome shotgun (WGS) entry which is preliminary data.</text>
</comment>
<organism evidence="1 2">
    <name type="scientific">Streptomyces durocortorensis</name>
    <dbReference type="NCBI Taxonomy" id="2811104"/>
    <lineage>
        <taxon>Bacteria</taxon>
        <taxon>Bacillati</taxon>
        <taxon>Actinomycetota</taxon>
        <taxon>Actinomycetes</taxon>
        <taxon>Kitasatosporales</taxon>
        <taxon>Streptomycetaceae</taxon>
        <taxon>Streptomyces</taxon>
    </lineage>
</organism>
<gene>
    <name evidence="1" type="ORF">JS521_04090</name>
</gene>
<dbReference type="EMBL" id="JAFEUF010000011">
    <property type="protein sequence ID" value="MBM7053068.1"/>
    <property type="molecule type" value="Genomic_DNA"/>
</dbReference>
<evidence type="ECO:0000313" key="2">
    <source>
        <dbReference type="Proteomes" id="UP000712045"/>
    </source>
</evidence>
<dbReference type="Proteomes" id="UP000712045">
    <property type="component" value="Unassembled WGS sequence"/>
</dbReference>
<proteinExistence type="predicted"/>
<accession>A0ABS2HRX2</accession>
<evidence type="ECO:0000313" key="1">
    <source>
        <dbReference type="EMBL" id="MBM7053068.1"/>
    </source>
</evidence>
<protein>
    <submittedName>
        <fullName evidence="1">Aldehyde dehydrogenase</fullName>
    </submittedName>
</protein>
<sequence length="58" mass="6304">MLQSSYGPEDLYLAHGRGDGFAPQLWSLSEHAPSSSCAGCKRELYSYNMSEVIGDFGS</sequence>
<name>A0ABS2HRX2_9ACTN</name>
<keyword evidence="2" id="KW-1185">Reference proteome</keyword>